<dbReference type="Proteomes" id="UP001157134">
    <property type="component" value="Unassembled WGS sequence"/>
</dbReference>
<feature type="binding site" evidence="11">
    <location>
        <begin position="83"/>
        <end position="84"/>
    </location>
    <ligand>
        <name>NAD(+)</name>
        <dbReference type="ChEBI" id="CHEBI:57540"/>
    </ligand>
</feature>
<keyword evidence="7 11" id="KW-0460">Magnesium</keyword>
<comment type="function">
    <text evidence="1 11">DNA ligase that catalyzes the formation of phosphodiester linkages between 5'-phosphoryl and 3'-hydroxyl groups in double-stranded DNA using NAD as a coenzyme and as the energy source for the reaction. It is essential for DNA replication and repair of damaged DNA.</text>
</comment>
<proteinExistence type="inferred from homology"/>
<dbReference type="Pfam" id="PF03120">
    <property type="entry name" value="OB_DNA_ligase"/>
    <property type="match status" value="1"/>
</dbReference>
<keyword evidence="3 11" id="KW-0235">DNA replication</keyword>
<evidence type="ECO:0000256" key="4">
    <source>
        <dbReference type="ARBA" id="ARBA00022723"/>
    </source>
</evidence>
<feature type="binding site" evidence="11">
    <location>
        <position position="175"/>
    </location>
    <ligand>
        <name>NAD(+)</name>
        <dbReference type="ChEBI" id="CHEBI:57540"/>
    </ligand>
</feature>
<keyword evidence="11" id="KW-0464">Manganese</keyword>
<dbReference type="RefSeq" id="WP_284298033.1">
    <property type="nucleotide sequence ID" value="NZ_BSSV01000003.1"/>
</dbReference>
<evidence type="ECO:0000256" key="10">
    <source>
        <dbReference type="ARBA" id="ARBA00034005"/>
    </source>
</evidence>
<dbReference type="Gene3D" id="3.30.470.30">
    <property type="entry name" value="DNA ligase/mRNA capping enzyme"/>
    <property type="match status" value="1"/>
</dbReference>
<comment type="cofactor">
    <cofactor evidence="11">
        <name>Mg(2+)</name>
        <dbReference type="ChEBI" id="CHEBI:18420"/>
    </cofactor>
    <cofactor evidence="11">
        <name>Mn(2+)</name>
        <dbReference type="ChEBI" id="CHEBI:29035"/>
    </cofactor>
</comment>
<evidence type="ECO:0000256" key="2">
    <source>
        <dbReference type="ARBA" id="ARBA00022598"/>
    </source>
</evidence>
<dbReference type="InterPro" id="IPR041663">
    <property type="entry name" value="DisA/LigA_HHH"/>
</dbReference>
<feature type="binding site" evidence="11">
    <location>
        <position position="421"/>
    </location>
    <ligand>
        <name>Zn(2+)</name>
        <dbReference type="ChEBI" id="CHEBI:29105"/>
    </ligand>
</feature>
<dbReference type="Gene3D" id="6.20.10.30">
    <property type="match status" value="1"/>
</dbReference>
<feature type="binding site" evidence="11">
    <location>
        <position position="324"/>
    </location>
    <ligand>
        <name>NAD(+)</name>
        <dbReference type="ChEBI" id="CHEBI:57540"/>
    </ligand>
</feature>
<evidence type="ECO:0000313" key="14">
    <source>
        <dbReference type="EMBL" id="GLX85693.1"/>
    </source>
</evidence>
<dbReference type="Pfam" id="PF12826">
    <property type="entry name" value="HHH_2"/>
    <property type="match status" value="1"/>
</dbReference>
<keyword evidence="5 11" id="KW-0227">DNA damage</keyword>
<evidence type="ECO:0000256" key="7">
    <source>
        <dbReference type="ARBA" id="ARBA00022842"/>
    </source>
</evidence>
<dbReference type="SUPFAM" id="SSF52113">
    <property type="entry name" value="BRCT domain"/>
    <property type="match status" value="1"/>
</dbReference>
<comment type="caution">
    <text evidence="14">The sequence shown here is derived from an EMBL/GenBank/DDBJ whole genome shotgun (WGS) entry which is preliminary data.</text>
</comment>
<dbReference type="PANTHER" id="PTHR23389:SF9">
    <property type="entry name" value="DNA LIGASE"/>
    <property type="match status" value="1"/>
</dbReference>
<evidence type="ECO:0000259" key="13">
    <source>
        <dbReference type="PROSITE" id="PS50172"/>
    </source>
</evidence>
<dbReference type="SUPFAM" id="SSF50249">
    <property type="entry name" value="Nucleic acid-binding proteins"/>
    <property type="match status" value="1"/>
</dbReference>
<dbReference type="PROSITE" id="PS50172">
    <property type="entry name" value="BRCT"/>
    <property type="match status" value="1"/>
</dbReference>
<dbReference type="InterPro" id="IPR004150">
    <property type="entry name" value="NAD_DNA_ligase_OB"/>
</dbReference>
<dbReference type="NCBIfam" id="TIGR00575">
    <property type="entry name" value="dnlj"/>
    <property type="match status" value="1"/>
</dbReference>
<comment type="caution">
    <text evidence="11">Lacks conserved residue(s) required for the propagation of feature annotation.</text>
</comment>
<dbReference type="SMART" id="SM00532">
    <property type="entry name" value="LIGANc"/>
    <property type="match status" value="1"/>
</dbReference>
<feature type="binding site" evidence="11">
    <location>
        <begin position="34"/>
        <end position="38"/>
    </location>
    <ligand>
        <name>NAD(+)</name>
        <dbReference type="ChEBI" id="CHEBI:57540"/>
    </ligand>
</feature>
<keyword evidence="8 11" id="KW-0520">NAD</keyword>
<dbReference type="Pfam" id="PF03119">
    <property type="entry name" value="DNA_ligase_ZBD"/>
    <property type="match status" value="1"/>
</dbReference>
<evidence type="ECO:0000256" key="11">
    <source>
        <dbReference type="HAMAP-Rule" id="MF_01588"/>
    </source>
</evidence>
<evidence type="ECO:0000256" key="8">
    <source>
        <dbReference type="ARBA" id="ARBA00023027"/>
    </source>
</evidence>
<dbReference type="InterPro" id="IPR001679">
    <property type="entry name" value="DNA_ligase"/>
</dbReference>
<feature type="binding site" evidence="11">
    <location>
        <position position="138"/>
    </location>
    <ligand>
        <name>NAD(+)</name>
        <dbReference type="ChEBI" id="CHEBI:57540"/>
    </ligand>
</feature>
<evidence type="ECO:0000256" key="6">
    <source>
        <dbReference type="ARBA" id="ARBA00022833"/>
    </source>
</evidence>
<dbReference type="InterPro" id="IPR003583">
    <property type="entry name" value="Hlx-hairpin-Hlx_DNA-bd_motif"/>
</dbReference>
<feature type="active site" description="N6-AMP-lysine intermediate" evidence="11">
    <location>
        <position position="117"/>
    </location>
</feature>
<dbReference type="PROSITE" id="PS01055">
    <property type="entry name" value="DNA_LIGASE_N1"/>
    <property type="match status" value="1"/>
</dbReference>
<dbReference type="SUPFAM" id="SSF47781">
    <property type="entry name" value="RuvA domain 2-like"/>
    <property type="match status" value="1"/>
</dbReference>
<keyword evidence="6 11" id="KW-0862">Zinc</keyword>
<dbReference type="SMART" id="SM00278">
    <property type="entry name" value="HhH1"/>
    <property type="match status" value="4"/>
</dbReference>
<sequence length="683" mass="75074">MSDQATIDRIETLSNQLNEYNHQYYVLDEPTVPDAEYDRLMRELVALENQHPSLKRVDSPSQKVGGEALKAFSQVTHQIPMLSLDNVFDQDGWDAFVKRVKDRLNSNGTVAFCAEPKLDGLAVSLRYEHGLLVQAATRGDGTVGENITENIRTIKTIPLKLRGDNLPEVLEVRGEVFMPKSSFDTLNANAIKKGEKVFANPRNAAAGSLRQLDSKVTASRNLSFYAYSLGFVGNLAGQDQSETVLPNSHYKRLEFVKALGLPMCPEVKYLANEDECQSFYQYILDVRDDLPYEIDGTVLKVDSIASQKSLGFVAKAPRWAMAYKFPAQEELTTLEDVEFQVGRTGAITPVARLKPVFVGGVTVSNATLHNQDEIERLGIKIGDTVTIRRAGDVIPQIVNAVIAKRPENAVNIVFPTRCPVCDSAVERQENEAVLRCTGGLFCGAQQKEAIKHFASRKAMDVDGLGDKLVEQLVDEKLIKNAADLYQLTEIQVSTLERMGQKSAEKLIKGLTESKTTTLAKFLYALGIREVGETTASNLAHHYLTLDAIREASSESLQEVNDVGAVVAKNIVSFFAQPHNNEVVDALLARGINWPEIQVKSEDEQPLKDLTYVLTGTLNQMGRNEAKAHLQSLGAKVSGSVSAKTDYLVAGEKAGSKLTKAQSLGVNVLTEEELVALLTEHQVL</sequence>
<evidence type="ECO:0000256" key="12">
    <source>
        <dbReference type="RuleBase" id="RU000618"/>
    </source>
</evidence>
<dbReference type="InterPro" id="IPR018239">
    <property type="entry name" value="DNA_ligase_AS"/>
</dbReference>
<keyword evidence="4 11" id="KW-0479">Metal-binding</keyword>
<evidence type="ECO:0000256" key="9">
    <source>
        <dbReference type="ARBA" id="ARBA00023204"/>
    </source>
</evidence>
<evidence type="ECO:0000256" key="5">
    <source>
        <dbReference type="ARBA" id="ARBA00022763"/>
    </source>
</evidence>
<name>A0ABQ6HC63_9GAMM</name>
<keyword evidence="15" id="KW-1185">Reference proteome</keyword>
<comment type="similarity">
    <text evidence="11">Belongs to the NAD-dependent DNA ligase family. LigA subfamily.</text>
</comment>
<dbReference type="InterPro" id="IPR033136">
    <property type="entry name" value="DNA_ligase_CS"/>
</dbReference>
<dbReference type="InterPro" id="IPR013839">
    <property type="entry name" value="DNAligase_adenylation"/>
</dbReference>
<keyword evidence="2 11" id="KW-0436">Ligase</keyword>
<keyword evidence="9 11" id="KW-0234">DNA repair</keyword>
<dbReference type="InterPro" id="IPR036420">
    <property type="entry name" value="BRCT_dom_sf"/>
</dbReference>
<dbReference type="Gene3D" id="1.10.287.610">
    <property type="entry name" value="Helix hairpin bin"/>
    <property type="match status" value="1"/>
</dbReference>
<dbReference type="EC" id="6.5.1.2" evidence="11 12"/>
<feature type="binding site" evidence="11">
    <location>
        <position position="115"/>
    </location>
    <ligand>
        <name>NAD(+)</name>
        <dbReference type="ChEBI" id="CHEBI:57540"/>
    </ligand>
</feature>
<dbReference type="InterPro" id="IPR010994">
    <property type="entry name" value="RuvA_2-like"/>
</dbReference>
<comment type="catalytic activity">
    <reaction evidence="10 11 12">
        <text>NAD(+) + (deoxyribonucleotide)n-3'-hydroxyl + 5'-phospho-(deoxyribonucleotide)m = (deoxyribonucleotide)n+m + AMP + beta-nicotinamide D-nucleotide.</text>
        <dbReference type="EC" id="6.5.1.2"/>
    </reaction>
</comment>
<dbReference type="Pfam" id="PF00533">
    <property type="entry name" value="BRCT"/>
    <property type="match status" value="1"/>
</dbReference>
<dbReference type="Gene3D" id="1.10.150.20">
    <property type="entry name" value="5' to 3' exonuclease, C-terminal subdomain"/>
    <property type="match status" value="2"/>
</dbReference>
<dbReference type="InterPro" id="IPR004149">
    <property type="entry name" value="Znf_DNAligase_C4"/>
</dbReference>
<dbReference type="InterPro" id="IPR001357">
    <property type="entry name" value="BRCT_dom"/>
</dbReference>
<dbReference type="SMART" id="SM00292">
    <property type="entry name" value="BRCT"/>
    <property type="match status" value="1"/>
</dbReference>
<gene>
    <name evidence="11 14" type="primary">ligA</name>
    <name evidence="14" type="ORF">tloyanaT_19450</name>
</gene>
<protein>
    <recommendedName>
        <fullName evidence="11 12">DNA ligase</fullName>
        <ecNumber evidence="11 12">6.5.1.2</ecNumber>
    </recommendedName>
    <alternativeName>
        <fullName evidence="11">Polydeoxyribonucleotide synthase [NAD(+)]</fullName>
    </alternativeName>
</protein>
<reference evidence="14 15" key="1">
    <citation type="submission" date="2023-03" db="EMBL/GenBank/DDBJ databases">
        <title>Thalassotalea loyana LMG 22536T draft genome sequence.</title>
        <authorList>
            <person name="Sawabe T."/>
        </authorList>
    </citation>
    <scope>NUCLEOTIDE SEQUENCE [LARGE SCALE GENOMIC DNA]</scope>
    <source>
        <strain evidence="14 15">LMG 22536</strain>
    </source>
</reference>
<evidence type="ECO:0000256" key="1">
    <source>
        <dbReference type="ARBA" id="ARBA00004067"/>
    </source>
</evidence>
<dbReference type="HAMAP" id="MF_01588">
    <property type="entry name" value="DNA_ligase_A"/>
    <property type="match status" value="1"/>
</dbReference>
<dbReference type="InterPro" id="IPR012340">
    <property type="entry name" value="NA-bd_OB-fold"/>
</dbReference>
<dbReference type="PROSITE" id="PS01056">
    <property type="entry name" value="DNA_LIGASE_N2"/>
    <property type="match status" value="1"/>
</dbReference>
<dbReference type="Pfam" id="PF01653">
    <property type="entry name" value="DNA_ligase_aden"/>
    <property type="match status" value="1"/>
</dbReference>
<feature type="binding site" evidence="11">
    <location>
        <position position="300"/>
    </location>
    <ligand>
        <name>NAD(+)</name>
        <dbReference type="ChEBI" id="CHEBI:57540"/>
    </ligand>
</feature>
<organism evidence="14 15">
    <name type="scientific">Thalassotalea loyana</name>
    <dbReference type="NCBI Taxonomy" id="280483"/>
    <lineage>
        <taxon>Bacteria</taxon>
        <taxon>Pseudomonadati</taxon>
        <taxon>Pseudomonadota</taxon>
        <taxon>Gammaproteobacteria</taxon>
        <taxon>Alteromonadales</taxon>
        <taxon>Colwelliaceae</taxon>
        <taxon>Thalassotalea</taxon>
    </lineage>
</organism>
<dbReference type="Gene3D" id="3.40.50.10190">
    <property type="entry name" value="BRCT domain"/>
    <property type="match status" value="1"/>
</dbReference>
<feature type="domain" description="BRCT" evidence="13">
    <location>
        <begin position="601"/>
        <end position="683"/>
    </location>
</feature>
<dbReference type="EMBL" id="BSSV01000003">
    <property type="protein sequence ID" value="GLX85693.1"/>
    <property type="molecule type" value="Genomic_DNA"/>
</dbReference>
<dbReference type="PANTHER" id="PTHR23389">
    <property type="entry name" value="CHROMOSOME TRANSMISSION FIDELITY FACTOR 18"/>
    <property type="match status" value="1"/>
</dbReference>
<dbReference type="NCBIfam" id="NF005932">
    <property type="entry name" value="PRK07956.1"/>
    <property type="match status" value="1"/>
</dbReference>
<dbReference type="InterPro" id="IPR013840">
    <property type="entry name" value="DNAligase_N"/>
</dbReference>
<dbReference type="PIRSF" id="PIRSF001604">
    <property type="entry name" value="LigA"/>
    <property type="match status" value="1"/>
</dbReference>
<evidence type="ECO:0000256" key="3">
    <source>
        <dbReference type="ARBA" id="ARBA00022705"/>
    </source>
</evidence>
<dbReference type="SUPFAM" id="SSF56091">
    <property type="entry name" value="DNA ligase/mRNA capping enzyme, catalytic domain"/>
    <property type="match status" value="1"/>
</dbReference>
<dbReference type="Pfam" id="PF14520">
    <property type="entry name" value="HHH_5"/>
    <property type="match status" value="1"/>
</dbReference>
<feature type="binding site" evidence="11">
    <location>
        <position position="418"/>
    </location>
    <ligand>
        <name>Zn(2+)</name>
        <dbReference type="ChEBI" id="CHEBI:29105"/>
    </ligand>
</feature>
<dbReference type="Gene3D" id="2.40.50.140">
    <property type="entry name" value="Nucleic acid-binding proteins"/>
    <property type="match status" value="1"/>
</dbReference>
<dbReference type="CDD" id="cd17748">
    <property type="entry name" value="BRCT_DNA_ligase_like"/>
    <property type="match status" value="1"/>
</dbReference>
<accession>A0ABQ6HC63</accession>
<dbReference type="CDD" id="cd00114">
    <property type="entry name" value="LIGANc"/>
    <property type="match status" value="1"/>
</dbReference>
<feature type="binding site" evidence="11">
    <location>
        <position position="442"/>
    </location>
    <ligand>
        <name>Zn(2+)</name>
        <dbReference type="ChEBI" id="CHEBI:29105"/>
    </ligand>
</feature>
<evidence type="ECO:0000313" key="15">
    <source>
        <dbReference type="Proteomes" id="UP001157134"/>
    </source>
</evidence>
<dbReference type="GO" id="GO:0016874">
    <property type="term" value="F:ligase activity"/>
    <property type="evidence" value="ECO:0007669"/>
    <property type="project" value="UniProtKB-KW"/>
</dbReference>